<reference evidence="2" key="2">
    <citation type="submission" date="2007-04" db="EMBL/GenBank/DDBJ databases">
        <title>Complete genome sequence of the nitrogen-fixing bacterium Azorhizobium caulinodans ORS571.</title>
        <authorList>
            <person name="Lee K.B."/>
            <person name="Backer P.D."/>
            <person name="Aono T."/>
            <person name="Liu C.T."/>
            <person name="Suzuki S."/>
            <person name="Suzuki T."/>
            <person name="Kaneko T."/>
            <person name="Yamada M."/>
            <person name="Tabata S."/>
            <person name="Kupfer D.M."/>
            <person name="Najar F.Z."/>
            <person name="Wiley G.B."/>
            <person name="Roe B."/>
            <person name="Binnewies T."/>
            <person name="Ussery D."/>
            <person name="Vereecke D."/>
            <person name="Gevers D."/>
            <person name="Holsters M."/>
            <person name="Oyaizu H."/>
        </authorList>
    </citation>
    <scope>NUCLEOTIDE SEQUENCE [LARGE SCALE GENOMIC DNA]</scope>
    <source>
        <strain evidence="2">ATCC 43989 / DSM 5975 / JCM 20966 / LMG 6465 / NBRC 14845 / NCIMB 13405 / ORS 571</strain>
    </source>
</reference>
<dbReference type="Gene3D" id="3.40.1440.10">
    <property type="entry name" value="GIY-YIG endonuclease"/>
    <property type="match status" value="1"/>
</dbReference>
<evidence type="ECO:0000313" key="2">
    <source>
        <dbReference type="Proteomes" id="UP000000270"/>
    </source>
</evidence>
<dbReference type="AlphaFoldDB" id="A8IMA6"/>
<dbReference type="HOGENOM" id="CLU_146070_0_1_5"/>
<evidence type="ECO:0008006" key="3">
    <source>
        <dbReference type="Google" id="ProtNLM"/>
    </source>
</evidence>
<evidence type="ECO:0000313" key="1">
    <source>
        <dbReference type="EMBL" id="BAF86516.1"/>
    </source>
</evidence>
<dbReference type="Proteomes" id="UP000000270">
    <property type="component" value="Chromosome"/>
</dbReference>
<organism evidence="1 2">
    <name type="scientific">Azorhizobium caulinodans (strain ATCC 43989 / DSM 5975 / JCM 20966 / LMG 6465 / NBRC 14845 / NCIMB 13405 / ORS 571)</name>
    <dbReference type="NCBI Taxonomy" id="438753"/>
    <lineage>
        <taxon>Bacteria</taxon>
        <taxon>Pseudomonadati</taxon>
        <taxon>Pseudomonadota</taxon>
        <taxon>Alphaproteobacteria</taxon>
        <taxon>Hyphomicrobiales</taxon>
        <taxon>Xanthobacteraceae</taxon>
        <taxon>Azorhizobium</taxon>
    </lineage>
</organism>
<gene>
    <name evidence="1" type="ordered locus">AZC_0518</name>
</gene>
<dbReference type="eggNOG" id="COG3860">
    <property type="taxonomic scope" value="Bacteria"/>
</dbReference>
<reference evidence="1 2" key="6">
    <citation type="journal article" date="2011" name="Appl. Environ. Microbiol.">
        <title>Involvement of the azorhizobial chromosome partition gene (parA) in the onset of bacteroid differentiation during Sesbania rostrata stem nodule development.</title>
        <authorList>
            <person name="Liu CT."/>
            <person name="Lee KB."/>
            <person name="Wang YS."/>
            <person name="Peng MH."/>
            <person name="Lee KT."/>
            <person name="Suzuki S."/>
            <person name="Suzuki T."/>
            <person name="Oyaizu H."/>
        </authorList>
    </citation>
    <scope>NUCLEOTIDE SEQUENCE [LARGE SCALE GENOMIC DNA]</scope>
    <source>
        <strain evidence="2">ATCC 43989 / DSM 5975 / JCM 20966 / LMG 6465 / NBRC 14845 / NCIMB 13405 / ORS 571</strain>
    </source>
</reference>
<reference evidence="1 2" key="1">
    <citation type="journal article" date="2007" name="Appl. Environ. Microbiol.">
        <title>Rhizobial factors required for stem nodule maturation and maintenance in Sesbania rostrata-Azorhizobium caulinodans ORS571 symbiosis.</title>
        <authorList>
            <person name="Suzuki S."/>
            <person name="Aono T."/>
            <person name="Lee KB."/>
            <person name="Suzuki T."/>
            <person name="Liu CT."/>
            <person name="Miwa H."/>
            <person name="Wakao S."/>
            <person name="Iki T."/>
            <person name="Oyaizu H."/>
        </authorList>
    </citation>
    <scope>NUCLEOTIDE SEQUENCE [LARGE SCALE GENOMIC DNA]</scope>
    <source>
        <strain evidence="2">ATCC 43989 / DSM 5975 / JCM 20966 / LMG 6465 / NBRC 14845 / NCIMB 13405 / ORS 571</strain>
    </source>
</reference>
<dbReference type="InterPro" id="IPR035901">
    <property type="entry name" value="GIY-YIG_endonuc_sf"/>
</dbReference>
<reference evidence="1 2" key="5">
    <citation type="journal article" date="2010" name="Appl. Environ. Microbiol.">
        <title>phrR-like gene praR of Azorhizobium caulinodans ORS571 is essential for symbiosis with Sesbania rostrata and is involved in expression of reb genes.</title>
        <authorList>
            <person name="Akiba N."/>
            <person name="Aono T."/>
            <person name="Toyazaki H."/>
            <person name="Sato S."/>
            <person name="Oyaizu H."/>
        </authorList>
    </citation>
    <scope>NUCLEOTIDE SEQUENCE [LARGE SCALE GENOMIC DNA]</scope>
    <source>
        <strain evidence="2">ATCC 43989 / DSM 5975 / JCM 20966 / LMG 6465 / NBRC 14845 / NCIMB 13405 / ORS 571</strain>
    </source>
</reference>
<protein>
    <recommendedName>
        <fullName evidence="3">GIY-YIG domain-containing protein</fullName>
    </recommendedName>
</protein>
<reference evidence="1 2" key="4">
    <citation type="journal article" date="2009" name="Appl. Environ. Microbiol.">
        <title>Comparative genome-wide transcriptional profiling of Azorhizobium caulinodans ORS571 grown under free-living and symbiotic conditions.</title>
        <authorList>
            <person name="Tsukada S."/>
            <person name="Aono T."/>
            <person name="Akiba N."/>
            <person name="Lee KB."/>
            <person name="Liu CT."/>
            <person name="Toyazaki H."/>
            <person name="Oyaizu H."/>
        </authorList>
    </citation>
    <scope>NUCLEOTIDE SEQUENCE [LARGE SCALE GENOMIC DNA]</scope>
    <source>
        <strain evidence="2">ATCC 43989 / DSM 5975 / JCM 20966 / LMG 6465 / NBRC 14845 / NCIMB 13405 / ORS 571</strain>
    </source>
</reference>
<accession>A8IMA6</accession>
<proteinExistence type="predicted"/>
<reference evidence="1 2" key="3">
    <citation type="journal article" date="2008" name="BMC Genomics">
        <title>The genome of the versatile nitrogen fixer Azorhizobium caulinodans ORS571.</title>
        <authorList>
            <person name="Lee KB."/>
            <person name="Backer P.D."/>
            <person name="Aono T."/>
            <person name="Liu CT."/>
            <person name="Suzuki S."/>
            <person name="Suzuki T."/>
            <person name="Kaneko T."/>
            <person name="Yamada M."/>
            <person name="Tabata S."/>
            <person name="Kupfer D.M."/>
            <person name="Najar F.Z."/>
            <person name="Wiley G.B."/>
            <person name="Roe B."/>
            <person name="Binnewies T.T."/>
            <person name="Ussery D.W."/>
            <person name="D'Haeze W."/>
            <person name="Herder J.D."/>
            <person name="Gevers D."/>
            <person name="Vereecke D."/>
            <person name="Holsters M."/>
            <person name="Oyaizu H."/>
        </authorList>
    </citation>
    <scope>NUCLEOTIDE SEQUENCE [LARGE SCALE GENOMIC DNA]</scope>
    <source>
        <strain evidence="2">ATCC 43989 / DSM 5975 / JCM 20966 / LMG 6465 / NBRC 14845 / NCIMB 13405 / ORS 571</strain>
    </source>
</reference>
<dbReference type="KEGG" id="azc:AZC_0518"/>
<dbReference type="RefSeq" id="WP_012169049.1">
    <property type="nucleotide sequence ID" value="NC_009937.1"/>
</dbReference>
<keyword evidence="2" id="KW-1185">Reference proteome</keyword>
<dbReference type="EMBL" id="AP009384">
    <property type="protein sequence ID" value="BAF86516.1"/>
    <property type="molecule type" value="Genomic_DNA"/>
</dbReference>
<name>A8IMA6_AZOC5</name>
<sequence>MEKAERRAASTAYKERKVAAGIYVVRCGGRVFVGQSPNLASVENRLRFTLAHGSHPNRALQAAWVASGGAALEIEIVETLAEEADAYLRGRALSERQGHWLAALKAERL</sequence>
<dbReference type="STRING" id="438753.AZC_0518"/>
<dbReference type="CDD" id="cd10451">
    <property type="entry name" value="GIY-YIG_LuxR_like"/>
    <property type="match status" value="1"/>
</dbReference>